<dbReference type="RefSeq" id="WP_387960837.1">
    <property type="nucleotide sequence ID" value="NZ_JBHSGP010000005.1"/>
</dbReference>
<evidence type="ECO:0008006" key="3">
    <source>
        <dbReference type="Google" id="ProtNLM"/>
    </source>
</evidence>
<accession>A0ABV9N1G6</accession>
<evidence type="ECO:0000313" key="1">
    <source>
        <dbReference type="EMBL" id="MFC4721284.1"/>
    </source>
</evidence>
<comment type="caution">
    <text evidence="1">The sequence shown here is derived from an EMBL/GenBank/DDBJ whole genome shotgun (WGS) entry which is preliminary data.</text>
</comment>
<name>A0ABV9N1G6_9FLAO</name>
<evidence type="ECO:0000313" key="2">
    <source>
        <dbReference type="Proteomes" id="UP001595953"/>
    </source>
</evidence>
<proteinExistence type="predicted"/>
<dbReference type="Gene3D" id="3.40.30.10">
    <property type="entry name" value="Glutaredoxin"/>
    <property type="match status" value="1"/>
</dbReference>
<dbReference type="EMBL" id="JBHSGP010000005">
    <property type="protein sequence ID" value="MFC4721284.1"/>
    <property type="molecule type" value="Genomic_DNA"/>
</dbReference>
<protein>
    <recommendedName>
        <fullName evidence="3">Redoxin domain-containing protein</fullName>
    </recommendedName>
</protein>
<dbReference type="Proteomes" id="UP001595953">
    <property type="component" value="Unassembled WGS sequence"/>
</dbReference>
<gene>
    <name evidence="1" type="ORF">ACFO5O_03040</name>
</gene>
<reference evidence="2" key="1">
    <citation type="journal article" date="2019" name="Int. J. Syst. Evol. Microbiol.">
        <title>The Global Catalogue of Microorganisms (GCM) 10K type strain sequencing project: providing services to taxonomists for standard genome sequencing and annotation.</title>
        <authorList>
            <consortium name="The Broad Institute Genomics Platform"/>
            <consortium name="The Broad Institute Genome Sequencing Center for Infectious Disease"/>
            <person name="Wu L."/>
            <person name="Ma J."/>
        </authorList>
    </citation>
    <scope>NUCLEOTIDE SEQUENCE [LARGE SCALE GENOMIC DNA]</scope>
    <source>
        <strain evidence="2">CCUG 63682</strain>
    </source>
</reference>
<organism evidence="1 2">
    <name type="scientific">Geojedonia litorea</name>
    <dbReference type="NCBI Taxonomy" id="1268269"/>
    <lineage>
        <taxon>Bacteria</taxon>
        <taxon>Pseudomonadati</taxon>
        <taxon>Bacteroidota</taxon>
        <taxon>Flavobacteriia</taxon>
        <taxon>Flavobacteriales</taxon>
        <taxon>Flavobacteriaceae</taxon>
        <taxon>Geojedonia</taxon>
    </lineage>
</organism>
<keyword evidence="2" id="KW-1185">Reference proteome</keyword>
<sequence>MKHLFTILSLGYALLAFPQVSKVYFDDALTKHLPTYNLNSNLAINKFDFKKADSLFESLVKNHLKNTYVPNLKLNKVSDETIETDSLKNPFILITKASWNLQDKREIQAINDMAELYKGQIDVIVLYWDSKKIAKSIEKQYNDHVYFTYIDESENKSSHIIKTFKHSFGVPACFFVTGTKQLVDINKKFELYQEISNPKSKGRASTYRNLALLLFKNEKSKNGTITTLDEDTSH</sequence>